<sequence length="225" mass="25036">MPWLPTLVLSLFRSSDRSPHHREVQGCCGHFPADWTGFGVGYGRLGERRGGAGFLWLCLWRSLIIHLRAEQEVAEAQFQQVFRHYDLPEDIVSDSGLQFTSRVWKAFMEKLGVTFSLTSGYRPQSNGQVERMNQELGRFFRRWPGSIPGWGTPRIYTATPPPGRPPSSVSWDNHPWLHGPRARPTLLRQTSSSEGAGGAGGLRLPYSILVIVSGSPPEPSALSAL</sequence>
<dbReference type="InterPro" id="IPR012337">
    <property type="entry name" value="RNaseH-like_sf"/>
</dbReference>
<dbReference type="PANTHER" id="PTHR37984">
    <property type="entry name" value="PROTEIN CBG26694"/>
    <property type="match status" value="1"/>
</dbReference>
<feature type="domain" description="Integrase catalytic" evidence="1">
    <location>
        <begin position="68"/>
        <end position="141"/>
    </location>
</feature>
<evidence type="ECO:0000313" key="2">
    <source>
        <dbReference type="Proteomes" id="UP001652741"/>
    </source>
</evidence>
<evidence type="ECO:0000259" key="1">
    <source>
        <dbReference type="PROSITE" id="PS50994"/>
    </source>
</evidence>
<reference evidence="3" key="1">
    <citation type="submission" date="2025-08" db="UniProtKB">
        <authorList>
            <consortium name="RefSeq"/>
        </authorList>
    </citation>
    <scope>IDENTIFICATION</scope>
</reference>
<dbReference type="InterPro" id="IPR036397">
    <property type="entry name" value="RNaseH_sf"/>
</dbReference>
<name>A0ABM3DYB1_SALSA</name>
<dbReference type="PROSITE" id="PS50994">
    <property type="entry name" value="INTEGRASE"/>
    <property type="match status" value="1"/>
</dbReference>
<proteinExistence type="predicted"/>
<dbReference type="Gene3D" id="3.30.420.10">
    <property type="entry name" value="Ribonuclease H-like superfamily/Ribonuclease H"/>
    <property type="match status" value="1"/>
</dbReference>
<dbReference type="InterPro" id="IPR050951">
    <property type="entry name" value="Retrovirus_Pol_polyprotein"/>
</dbReference>
<evidence type="ECO:0000313" key="3">
    <source>
        <dbReference type="RefSeq" id="XP_045563772.1"/>
    </source>
</evidence>
<organism evidence="2 3">
    <name type="scientific">Salmo salar</name>
    <name type="common">Atlantic salmon</name>
    <dbReference type="NCBI Taxonomy" id="8030"/>
    <lineage>
        <taxon>Eukaryota</taxon>
        <taxon>Metazoa</taxon>
        <taxon>Chordata</taxon>
        <taxon>Craniata</taxon>
        <taxon>Vertebrata</taxon>
        <taxon>Euteleostomi</taxon>
        <taxon>Actinopterygii</taxon>
        <taxon>Neopterygii</taxon>
        <taxon>Teleostei</taxon>
        <taxon>Protacanthopterygii</taxon>
        <taxon>Salmoniformes</taxon>
        <taxon>Salmonidae</taxon>
        <taxon>Salmoninae</taxon>
        <taxon>Salmo</taxon>
    </lineage>
</organism>
<dbReference type="SUPFAM" id="SSF53098">
    <property type="entry name" value="Ribonuclease H-like"/>
    <property type="match status" value="1"/>
</dbReference>
<accession>A0ABM3DYB1</accession>
<dbReference type="RefSeq" id="XP_045563772.1">
    <property type="nucleotide sequence ID" value="XM_045707816.1"/>
</dbReference>
<dbReference type="PANTHER" id="PTHR37984:SF15">
    <property type="entry name" value="INTEGRASE CATALYTIC DOMAIN-CONTAINING PROTEIN"/>
    <property type="match status" value="1"/>
</dbReference>
<dbReference type="InterPro" id="IPR001584">
    <property type="entry name" value="Integrase_cat-core"/>
</dbReference>
<protein>
    <recommendedName>
        <fullName evidence="1">Integrase catalytic domain-containing protein</fullName>
    </recommendedName>
</protein>
<dbReference type="GeneID" id="123730549"/>
<dbReference type="Proteomes" id="UP001652741">
    <property type="component" value="Chromosome ssa25"/>
</dbReference>
<keyword evidence="2" id="KW-1185">Reference proteome</keyword>
<gene>
    <name evidence="3" type="primary">LOC123730549</name>
</gene>